<proteinExistence type="predicted"/>
<keyword evidence="1" id="KW-1133">Transmembrane helix</keyword>
<name>A0A2N6T455_9CORY</name>
<reference evidence="2 3" key="1">
    <citation type="submission" date="2017-09" db="EMBL/GenBank/DDBJ databases">
        <title>Bacterial strain isolated from the female urinary microbiota.</title>
        <authorList>
            <person name="Thomas-White K."/>
            <person name="Kumar N."/>
            <person name="Forster S."/>
            <person name="Putonti C."/>
            <person name="Lawley T."/>
            <person name="Wolfe A.J."/>
        </authorList>
    </citation>
    <scope>NUCLEOTIDE SEQUENCE [LARGE SCALE GENOMIC DNA]</scope>
    <source>
        <strain evidence="2 3">UMB0792</strain>
    </source>
</reference>
<sequence length="408" mass="43471">MSTNLPLRRTRGDLIATAVIATICLIALLIAFFTAPIRQDHLSPAAEELTDAGTLATVPESLTESFTLPDTSPQARPLIINGVIVTYNDGTITGTTPDGATQWTYKRSAELCGMAGAWGKVVAVYRTNIGCGDVVGINALTGQYANTRSAGSTQVGTVFSSNDRVGILGIDREYSRTELWRSDLVRTVEYGDVKAPQEPDMQPHPGCTLTSALTRTELLAITETCEDGTWLRFQDTTPEDSRKPELHESVSIPDGAYLVAISQEAAAVHDPAASTVTSHSQNGTQLHSVQVPASNLLADSPSRILVPQTADLPHNMTYFDGHNLLLLDPSDLAVTTIYQGALGTGVGVSDRLLYPTTEGVAIADWNVDHPERTIRVDRAGYTGPVTLGSAGTTIVEKRGDTVVVLDAS</sequence>
<keyword evidence="1" id="KW-0812">Transmembrane</keyword>
<evidence type="ECO:0000256" key="1">
    <source>
        <dbReference type="SAM" id="Phobius"/>
    </source>
</evidence>
<evidence type="ECO:0000313" key="2">
    <source>
        <dbReference type="EMBL" id="PMC64111.1"/>
    </source>
</evidence>
<organism evidence="2 3">
    <name type="scientific">Corynebacterium tuscaniense</name>
    <dbReference type="NCBI Taxonomy" id="302449"/>
    <lineage>
        <taxon>Bacteria</taxon>
        <taxon>Bacillati</taxon>
        <taxon>Actinomycetota</taxon>
        <taxon>Actinomycetes</taxon>
        <taxon>Mycobacteriales</taxon>
        <taxon>Corynebacteriaceae</taxon>
        <taxon>Corynebacterium</taxon>
    </lineage>
</organism>
<keyword evidence="3" id="KW-1185">Reference proteome</keyword>
<dbReference type="AlphaFoldDB" id="A0A2N6T455"/>
<evidence type="ECO:0000313" key="3">
    <source>
        <dbReference type="Proteomes" id="UP000235836"/>
    </source>
</evidence>
<keyword evidence="1" id="KW-0472">Membrane</keyword>
<protein>
    <submittedName>
        <fullName evidence="2">Uncharacterized protein</fullName>
    </submittedName>
</protein>
<accession>A0A2N6T455</accession>
<dbReference type="Proteomes" id="UP000235836">
    <property type="component" value="Unassembled WGS sequence"/>
</dbReference>
<dbReference type="RefSeq" id="WP_102724169.1">
    <property type="nucleotide sequence ID" value="NZ_PNHG01000010.1"/>
</dbReference>
<feature type="transmembrane region" description="Helical" evidence="1">
    <location>
        <begin position="12"/>
        <end position="33"/>
    </location>
</feature>
<gene>
    <name evidence="2" type="ORF">CJ203_07660</name>
</gene>
<dbReference type="EMBL" id="PNHG01000010">
    <property type="protein sequence ID" value="PMC64111.1"/>
    <property type="molecule type" value="Genomic_DNA"/>
</dbReference>
<comment type="caution">
    <text evidence="2">The sequence shown here is derived from an EMBL/GenBank/DDBJ whole genome shotgun (WGS) entry which is preliminary data.</text>
</comment>